<reference evidence="2 3" key="1">
    <citation type="submission" date="2020-08" db="EMBL/GenBank/DDBJ databases">
        <title>Functional genomics of gut bacteria from endangered species of beetles.</title>
        <authorList>
            <person name="Carlos-Shanley C."/>
        </authorList>
    </citation>
    <scope>NUCLEOTIDE SEQUENCE [LARGE SCALE GENOMIC DNA]</scope>
    <source>
        <strain evidence="2 3">S00224</strain>
    </source>
</reference>
<keyword evidence="3" id="KW-1185">Reference proteome</keyword>
<dbReference type="InterPro" id="IPR013589">
    <property type="entry name" value="Bac_transglu_N"/>
</dbReference>
<accession>A0A7W7NUJ8</accession>
<dbReference type="RefSeq" id="WP_184169986.1">
    <property type="nucleotide sequence ID" value="NZ_JACHLN010000004.1"/>
</dbReference>
<dbReference type="Gene3D" id="3.10.620.30">
    <property type="match status" value="1"/>
</dbReference>
<dbReference type="PANTHER" id="PTHR33490:SF6">
    <property type="entry name" value="SLL1049 PROTEIN"/>
    <property type="match status" value="1"/>
</dbReference>
<dbReference type="PANTHER" id="PTHR33490">
    <property type="entry name" value="BLR5614 PROTEIN-RELATED"/>
    <property type="match status" value="1"/>
</dbReference>
<feature type="domain" description="Transglutaminase-like" evidence="1">
    <location>
        <begin position="160"/>
        <end position="222"/>
    </location>
</feature>
<dbReference type="GO" id="GO:0008233">
    <property type="term" value="F:peptidase activity"/>
    <property type="evidence" value="ECO:0007669"/>
    <property type="project" value="UniProtKB-KW"/>
</dbReference>
<dbReference type="SUPFAM" id="SSF54001">
    <property type="entry name" value="Cysteine proteinases"/>
    <property type="match status" value="1"/>
</dbReference>
<evidence type="ECO:0000313" key="2">
    <source>
        <dbReference type="EMBL" id="MBB4841022.1"/>
    </source>
</evidence>
<protein>
    <submittedName>
        <fullName evidence="2">Transglutaminase-like putative cysteine protease</fullName>
    </submittedName>
</protein>
<dbReference type="GO" id="GO:0006508">
    <property type="term" value="P:proteolysis"/>
    <property type="evidence" value="ECO:0007669"/>
    <property type="project" value="UniProtKB-KW"/>
</dbReference>
<dbReference type="EMBL" id="JACHLN010000004">
    <property type="protein sequence ID" value="MBB4841022.1"/>
    <property type="molecule type" value="Genomic_DNA"/>
</dbReference>
<evidence type="ECO:0000259" key="1">
    <source>
        <dbReference type="SMART" id="SM00460"/>
    </source>
</evidence>
<dbReference type="SMART" id="SM00460">
    <property type="entry name" value="TGc"/>
    <property type="match status" value="1"/>
</dbReference>
<dbReference type="Pfam" id="PF01841">
    <property type="entry name" value="Transglut_core"/>
    <property type="match status" value="1"/>
</dbReference>
<dbReference type="InterPro" id="IPR038765">
    <property type="entry name" value="Papain-like_cys_pep_sf"/>
</dbReference>
<dbReference type="InterPro" id="IPR002931">
    <property type="entry name" value="Transglutaminase-like"/>
</dbReference>
<dbReference type="Proteomes" id="UP000575241">
    <property type="component" value="Unassembled WGS sequence"/>
</dbReference>
<gene>
    <name evidence="2" type="ORF">HNP52_004119</name>
</gene>
<proteinExistence type="predicted"/>
<organism evidence="2 3">
    <name type="scientific">Sphingomonas kyeonggiensis</name>
    <dbReference type="NCBI Taxonomy" id="1268553"/>
    <lineage>
        <taxon>Bacteria</taxon>
        <taxon>Pseudomonadati</taxon>
        <taxon>Pseudomonadota</taxon>
        <taxon>Alphaproteobacteria</taxon>
        <taxon>Sphingomonadales</taxon>
        <taxon>Sphingomonadaceae</taxon>
        <taxon>Sphingomonas</taxon>
    </lineage>
</organism>
<keyword evidence="2" id="KW-0645">Protease</keyword>
<sequence length="270" mass="29136">MRIAIEHRTHYRFSEPQARVVQMLRLTPCDTQDQTVVSWLVGVDCDARLRDATDGFGNMVTMLYAEGPLEELDITVTGEVLTSESSGVIRGSMEPLPPLFYLRTTPRTKSSDALFAFASDSIGTGGDGLEQLHRLNASLRQRFPCVPDLPDAGCTAAKAFEGSRKVSSRDVAQMFIAAARGLSVPARYVSGYRAEEAARSAPHAWAEAYVEGLGWVGFDPSTGLSPDESYVRVAIGLDASSAAATGGMRIGHGQEQLDVDLHVDQLGVEE</sequence>
<evidence type="ECO:0000313" key="3">
    <source>
        <dbReference type="Proteomes" id="UP000575241"/>
    </source>
</evidence>
<comment type="caution">
    <text evidence="2">The sequence shown here is derived from an EMBL/GenBank/DDBJ whole genome shotgun (WGS) entry which is preliminary data.</text>
</comment>
<dbReference type="AlphaFoldDB" id="A0A7W7NUJ8"/>
<name>A0A7W7NUJ8_9SPHN</name>
<dbReference type="Pfam" id="PF08379">
    <property type="entry name" value="Bact_transglu_N"/>
    <property type="match status" value="1"/>
</dbReference>
<keyword evidence="2" id="KW-0378">Hydrolase</keyword>